<accession>A0A1H3NL70</accession>
<evidence type="ECO:0000313" key="2">
    <source>
        <dbReference type="EMBL" id="SDY88959.1"/>
    </source>
</evidence>
<gene>
    <name evidence="2" type="ORF">SAMN05444365_10421</name>
</gene>
<dbReference type="EMBL" id="FNPH01000004">
    <property type="protein sequence ID" value="SDY88959.1"/>
    <property type="molecule type" value="Genomic_DNA"/>
</dbReference>
<dbReference type="Pfam" id="PF14542">
    <property type="entry name" value="Acetyltransf_CG"/>
    <property type="match status" value="1"/>
</dbReference>
<keyword evidence="3" id="KW-1185">Reference proteome</keyword>
<dbReference type="SUPFAM" id="SSF55729">
    <property type="entry name" value="Acyl-CoA N-acyltransferases (Nat)"/>
    <property type="match status" value="1"/>
</dbReference>
<dbReference type="InterPro" id="IPR031165">
    <property type="entry name" value="GNAT_YJDJ"/>
</dbReference>
<proteinExistence type="predicted"/>
<dbReference type="PROSITE" id="PS51729">
    <property type="entry name" value="GNAT_YJDJ"/>
    <property type="match status" value="1"/>
</dbReference>
<protein>
    <recommendedName>
        <fullName evidence="1">N-acetyltransferase domain-containing protein</fullName>
    </recommendedName>
</protein>
<reference evidence="3" key="1">
    <citation type="submission" date="2016-10" db="EMBL/GenBank/DDBJ databases">
        <authorList>
            <person name="Varghese N."/>
            <person name="Submissions S."/>
        </authorList>
    </citation>
    <scope>NUCLEOTIDE SEQUENCE [LARGE SCALE GENOMIC DNA]</scope>
    <source>
        <strain evidence="3">DSM 45245</strain>
    </source>
</reference>
<sequence>MVSVPNTRFRHAVGLSPPTGSYHVRMVIDVTDVPDRERFEARDSDADGALAGLMTYQLTGKVIAVTHVEITPEYADRGVEETLTRAVMNDARQRARVVVPIYPPLADWLGKHPEYNSIVAGATKKLK</sequence>
<name>A0A1H3NL70_9ACTN</name>
<dbReference type="Proteomes" id="UP000242415">
    <property type="component" value="Unassembled WGS sequence"/>
</dbReference>
<evidence type="ECO:0000313" key="3">
    <source>
        <dbReference type="Proteomes" id="UP000242415"/>
    </source>
</evidence>
<organism evidence="2 3">
    <name type="scientific">Micromonospora pattaloongensis</name>
    <dbReference type="NCBI Taxonomy" id="405436"/>
    <lineage>
        <taxon>Bacteria</taxon>
        <taxon>Bacillati</taxon>
        <taxon>Actinomycetota</taxon>
        <taxon>Actinomycetes</taxon>
        <taxon>Micromonosporales</taxon>
        <taxon>Micromonosporaceae</taxon>
        <taxon>Micromonospora</taxon>
    </lineage>
</organism>
<dbReference type="STRING" id="405436.SAMN05444365_10421"/>
<feature type="domain" description="N-acetyltransferase" evidence="1">
    <location>
        <begin position="31"/>
        <end position="120"/>
    </location>
</feature>
<dbReference type="InterPro" id="IPR016181">
    <property type="entry name" value="Acyl_CoA_acyltransferase"/>
</dbReference>
<dbReference type="AlphaFoldDB" id="A0A1H3NL70"/>
<evidence type="ECO:0000259" key="1">
    <source>
        <dbReference type="PROSITE" id="PS51729"/>
    </source>
</evidence>
<dbReference type="Gene3D" id="3.40.630.30">
    <property type="match status" value="1"/>
</dbReference>